<dbReference type="InterPro" id="IPR009003">
    <property type="entry name" value="Peptidase_S1_PA"/>
</dbReference>
<proteinExistence type="predicted"/>
<dbReference type="InterPro" id="IPR043504">
    <property type="entry name" value="Peptidase_S1_PA_chymotrypsin"/>
</dbReference>
<evidence type="ECO:0000313" key="2">
    <source>
        <dbReference type="EMBL" id="MDQ4624596.1"/>
    </source>
</evidence>
<dbReference type="Gene3D" id="2.40.10.10">
    <property type="entry name" value="Trypsin-like serine proteases"/>
    <property type="match status" value="1"/>
</dbReference>
<evidence type="ECO:0000313" key="3">
    <source>
        <dbReference type="Proteomes" id="UP001237592"/>
    </source>
</evidence>
<comment type="caution">
    <text evidence="2">The sequence shown here is derived from an EMBL/GenBank/DDBJ whole genome shotgun (WGS) entry which is preliminary data.</text>
</comment>
<dbReference type="EMBL" id="JAVFKP010000001">
    <property type="protein sequence ID" value="MDQ4624596.1"/>
    <property type="molecule type" value="Genomic_DNA"/>
</dbReference>
<name>A0ABU0XR14_9BURK</name>
<keyword evidence="3" id="KW-1185">Reference proteome</keyword>
<protein>
    <submittedName>
        <fullName evidence="2">Uncharacterized protein</fullName>
    </submittedName>
</protein>
<organism evidence="2 3">
    <name type="scientific">Janthinobacterium lividum</name>
    <dbReference type="NCBI Taxonomy" id="29581"/>
    <lineage>
        <taxon>Bacteria</taxon>
        <taxon>Pseudomonadati</taxon>
        <taxon>Pseudomonadota</taxon>
        <taxon>Betaproteobacteria</taxon>
        <taxon>Burkholderiales</taxon>
        <taxon>Oxalobacteraceae</taxon>
        <taxon>Janthinobacterium</taxon>
    </lineage>
</organism>
<dbReference type="Proteomes" id="UP001237592">
    <property type="component" value="Unassembled WGS sequence"/>
</dbReference>
<sequence>MMIGNENGFSAPPGGSGRGQSADDEEAVGQFSVPGEDDNTIESASVSDVPDALSGISMELLEIKRSIEDGMRQSISQAGGVRAADAFSDGGNIQGVSIGLGEGASDSSSGEPGLPALTLYVAEPTSVDRAKAAIVGAMGVRAVSSDRVPVNIVVTGVIDAQPHRFRLRPAPGGVSVGHFRITAGTIGCLAVGRSAPRNSRLMILSNNHVLANSNGGVFNDCIVQPGPIDGGRCPQDQVAVLERFVPINFSGGVNFVDCATGWAWPDRVRPELVYLSGGVPAYFRISNALVAPALGMMVGKSGRTTQLTQGRITGLGATINVNYGGGRIALFQDQIAITGVSGAFSAGGDSGSSIWTWNQQRNPVGLLFAGGGNITFANQMRRVVVALDINLYT</sequence>
<reference evidence="2 3" key="1">
    <citation type="submission" date="2023-08" db="EMBL/GenBank/DDBJ databases">
        <title>Draft genome sequence of Janthinobacterium lividum.</title>
        <authorList>
            <person name="Chun B.H."/>
            <person name="Lee Y."/>
        </authorList>
    </citation>
    <scope>NUCLEOTIDE SEQUENCE [LARGE SCALE GENOMIC DNA]</scope>
    <source>
        <strain evidence="2 3">AMJK</strain>
    </source>
</reference>
<dbReference type="RefSeq" id="WP_307778085.1">
    <property type="nucleotide sequence ID" value="NZ_JAVFKP010000001.1"/>
</dbReference>
<accession>A0ABU0XR14</accession>
<dbReference type="SUPFAM" id="SSF50494">
    <property type="entry name" value="Trypsin-like serine proteases"/>
    <property type="match status" value="1"/>
</dbReference>
<feature type="region of interest" description="Disordered" evidence="1">
    <location>
        <begin position="1"/>
        <end position="47"/>
    </location>
</feature>
<gene>
    <name evidence="2" type="ORF">RB624_01720</name>
</gene>
<evidence type="ECO:0000256" key="1">
    <source>
        <dbReference type="SAM" id="MobiDB-lite"/>
    </source>
</evidence>